<name>A0A7R9QQF0_9ACAR</name>
<dbReference type="PANTHER" id="PTHR12286:SF5">
    <property type="entry name" value="SACCHAROPINE DEHYDROGENASE-LIKE OXIDOREDUCTASE"/>
    <property type="match status" value="1"/>
</dbReference>
<dbReference type="GO" id="GO:0009247">
    <property type="term" value="P:glycolipid biosynthetic process"/>
    <property type="evidence" value="ECO:0007669"/>
    <property type="project" value="TreeGrafter"/>
</dbReference>
<organism evidence="4">
    <name type="scientific">Oppiella nova</name>
    <dbReference type="NCBI Taxonomy" id="334625"/>
    <lineage>
        <taxon>Eukaryota</taxon>
        <taxon>Metazoa</taxon>
        <taxon>Ecdysozoa</taxon>
        <taxon>Arthropoda</taxon>
        <taxon>Chelicerata</taxon>
        <taxon>Arachnida</taxon>
        <taxon>Acari</taxon>
        <taxon>Acariformes</taxon>
        <taxon>Sarcoptiformes</taxon>
        <taxon>Oribatida</taxon>
        <taxon>Brachypylina</taxon>
        <taxon>Oppioidea</taxon>
        <taxon>Oppiidae</taxon>
        <taxon>Oppiella</taxon>
    </lineage>
</organism>
<dbReference type="FunFam" id="3.40.50.720:FF:000178">
    <property type="entry name" value="Saccharopine dehydrogenase-like oxidoreductase"/>
    <property type="match status" value="1"/>
</dbReference>
<dbReference type="PANTHER" id="PTHR12286">
    <property type="entry name" value="SACCHAROPINE DEHYDROGENASE-LIKE OXIDOREDUCTASE"/>
    <property type="match status" value="1"/>
</dbReference>
<dbReference type="Gene3D" id="3.40.50.720">
    <property type="entry name" value="NAD(P)-binding Rossmann-like Domain"/>
    <property type="match status" value="1"/>
</dbReference>
<keyword evidence="2" id="KW-0472">Membrane</keyword>
<evidence type="ECO:0000313" key="4">
    <source>
        <dbReference type="EMBL" id="CAD7653320.1"/>
    </source>
</evidence>
<dbReference type="Proteomes" id="UP000728032">
    <property type="component" value="Unassembled WGS sequence"/>
</dbReference>
<dbReference type="Pfam" id="PF03435">
    <property type="entry name" value="Sacchrp_dh_NADP"/>
    <property type="match status" value="1"/>
</dbReference>
<proteinExistence type="inferred from homology"/>
<evidence type="ECO:0000259" key="3">
    <source>
        <dbReference type="Pfam" id="PF03435"/>
    </source>
</evidence>
<accession>A0A7R9QQF0</accession>
<dbReference type="InterPro" id="IPR005097">
    <property type="entry name" value="Sacchrp_dh_NADP-bd"/>
</dbReference>
<keyword evidence="5" id="KW-1185">Reference proteome</keyword>
<dbReference type="GO" id="GO:0005886">
    <property type="term" value="C:plasma membrane"/>
    <property type="evidence" value="ECO:0007669"/>
    <property type="project" value="TreeGrafter"/>
</dbReference>
<feature type="domain" description="Saccharopine dehydrogenase NADP binding" evidence="3">
    <location>
        <begin position="11"/>
        <end position="143"/>
    </location>
</feature>
<sequence length="429" mass="47803">MSGNESREFDVVVFGATGFTGQFVVEELARSATQESIKWAISGRSAPKLAQVLSVATKETGIDVTNIPTIEADVQSEESLRAMTARTRLVLNTVGPYRFFGEQMVKACVETATSHLDISGEPDYMERMQLTYNKAARDKGIYIASACGWDSIPVDLGIQFLKKNFNGEVNAVESYMSIKTGPQGARTNFGTWQSAIHGFAAQSQLKPLRRRLYSEVFTKPRPQSKFRLSRKTLPFRSEYARGWCLPFPGSDRSVVQRTQQYRYETLNERPTQMEAYFTVPNFLTLMGLLFVGAIFGVFASFRWGRSLLEAYPSFFSFGAFSRVGPTREQLRDTSFRTIIVGKGWADKMAEPTDEPQEAPNKTVVVKVSGKDPGYTATSTCLVQAGITLIKEFNKLPDKGGVFTPGALFDGTGIFERLKAHEVFFEVVNQ</sequence>
<dbReference type="EMBL" id="CAJPVJ010006525">
    <property type="protein sequence ID" value="CAG2170507.1"/>
    <property type="molecule type" value="Genomic_DNA"/>
</dbReference>
<dbReference type="GO" id="GO:0005811">
    <property type="term" value="C:lipid droplet"/>
    <property type="evidence" value="ECO:0007669"/>
    <property type="project" value="TreeGrafter"/>
</dbReference>
<evidence type="ECO:0000256" key="1">
    <source>
        <dbReference type="ARBA" id="ARBA00038048"/>
    </source>
</evidence>
<protein>
    <recommendedName>
        <fullName evidence="3">Saccharopine dehydrogenase NADP binding domain-containing protein</fullName>
    </recommendedName>
</protein>
<dbReference type="EMBL" id="OC921350">
    <property type="protein sequence ID" value="CAD7653320.1"/>
    <property type="molecule type" value="Genomic_DNA"/>
</dbReference>
<feature type="transmembrane region" description="Helical" evidence="2">
    <location>
        <begin position="282"/>
        <end position="301"/>
    </location>
</feature>
<evidence type="ECO:0000313" key="5">
    <source>
        <dbReference type="Proteomes" id="UP000728032"/>
    </source>
</evidence>
<keyword evidence="2" id="KW-1133">Transmembrane helix</keyword>
<dbReference type="GO" id="GO:0005739">
    <property type="term" value="C:mitochondrion"/>
    <property type="evidence" value="ECO:0007669"/>
    <property type="project" value="TreeGrafter"/>
</dbReference>
<reference evidence="4" key="1">
    <citation type="submission" date="2020-11" db="EMBL/GenBank/DDBJ databases">
        <authorList>
            <person name="Tran Van P."/>
        </authorList>
    </citation>
    <scope>NUCLEOTIDE SEQUENCE</scope>
</reference>
<keyword evidence="2" id="KW-0812">Transmembrane</keyword>
<dbReference type="AlphaFoldDB" id="A0A7R9QQF0"/>
<dbReference type="InterPro" id="IPR051276">
    <property type="entry name" value="Saccharopine_DH-like_oxidrdct"/>
</dbReference>
<dbReference type="SUPFAM" id="SSF51735">
    <property type="entry name" value="NAD(P)-binding Rossmann-fold domains"/>
    <property type="match status" value="1"/>
</dbReference>
<dbReference type="InterPro" id="IPR036291">
    <property type="entry name" value="NAD(P)-bd_dom_sf"/>
</dbReference>
<evidence type="ECO:0000256" key="2">
    <source>
        <dbReference type="SAM" id="Phobius"/>
    </source>
</evidence>
<dbReference type="OrthoDB" id="10268090at2759"/>
<comment type="similarity">
    <text evidence="1">Belongs to the saccharopine dehydrogenase family.</text>
</comment>
<gene>
    <name evidence="4" type="ORF">ONB1V03_LOCUS9977</name>
</gene>